<dbReference type="Pfam" id="PF00324">
    <property type="entry name" value="AA_permease"/>
    <property type="match status" value="1"/>
</dbReference>
<dbReference type="InterPro" id="IPR050524">
    <property type="entry name" value="APC_YAT"/>
</dbReference>
<dbReference type="OrthoDB" id="3900342at2759"/>
<reference evidence="11 12" key="1">
    <citation type="journal article" date="2019" name="Nat. Ecol. Evol.">
        <title>Megaphylogeny resolves global patterns of mushroom evolution.</title>
        <authorList>
            <person name="Varga T."/>
            <person name="Krizsan K."/>
            <person name="Foldi C."/>
            <person name="Dima B."/>
            <person name="Sanchez-Garcia M."/>
            <person name="Sanchez-Ramirez S."/>
            <person name="Szollosi G.J."/>
            <person name="Szarkandi J.G."/>
            <person name="Papp V."/>
            <person name="Albert L."/>
            <person name="Andreopoulos W."/>
            <person name="Angelini C."/>
            <person name="Antonin V."/>
            <person name="Barry K.W."/>
            <person name="Bougher N.L."/>
            <person name="Buchanan P."/>
            <person name="Buyck B."/>
            <person name="Bense V."/>
            <person name="Catcheside P."/>
            <person name="Chovatia M."/>
            <person name="Cooper J."/>
            <person name="Damon W."/>
            <person name="Desjardin D."/>
            <person name="Finy P."/>
            <person name="Geml J."/>
            <person name="Haridas S."/>
            <person name="Hughes K."/>
            <person name="Justo A."/>
            <person name="Karasinski D."/>
            <person name="Kautmanova I."/>
            <person name="Kiss B."/>
            <person name="Kocsube S."/>
            <person name="Kotiranta H."/>
            <person name="LaButti K.M."/>
            <person name="Lechner B.E."/>
            <person name="Liimatainen K."/>
            <person name="Lipzen A."/>
            <person name="Lukacs Z."/>
            <person name="Mihaltcheva S."/>
            <person name="Morgado L.N."/>
            <person name="Niskanen T."/>
            <person name="Noordeloos M.E."/>
            <person name="Ohm R.A."/>
            <person name="Ortiz-Santana B."/>
            <person name="Ovrebo C."/>
            <person name="Racz N."/>
            <person name="Riley R."/>
            <person name="Savchenko A."/>
            <person name="Shiryaev A."/>
            <person name="Soop K."/>
            <person name="Spirin V."/>
            <person name="Szebenyi C."/>
            <person name="Tomsovsky M."/>
            <person name="Tulloss R.E."/>
            <person name="Uehling J."/>
            <person name="Grigoriev I.V."/>
            <person name="Vagvolgyi C."/>
            <person name="Papp T."/>
            <person name="Martin F.M."/>
            <person name="Miettinen O."/>
            <person name="Hibbett D.S."/>
            <person name="Nagy L.G."/>
        </authorList>
    </citation>
    <scope>NUCLEOTIDE SEQUENCE [LARGE SCALE GENOMIC DNA]</scope>
    <source>
        <strain evidence="11 12">FP101781</strain>
    </source>
</reference>
<feature type="region of interest" description="Disordered" evidence="7">
    <location>
        <begin position="1"/>
        <end position="33"/>
    </location>
</feature>
<proteinExistence type="predicted"/>
<keyword evidence="5 8" id="KW-1133">Transmembrane helix</keyword>
<dbReference type="Proteomes" id="UP000298030">
    <property type="component" value="Unassembled WGS sequence"/>
</dbReference>
<dbReference type="InterPro" id="IPR004841">
    <property type="entry name" value="AA-permease/SLC12A_dom"/>
</dbReference>
<feature type="transmembrane region" description="Helical" evidence="8">
    <location>
        <begin position="368"/>
        <end position="387"/>
    </location>
</feature>
<feature type="domain" description="Amino acid permease/ SLC12A" evidence="9">
    <location>
        <begin position="89"/>
        <end position="551"/>
    </location>
</feature>
<evidence type="ECO:0000256" key="4">
    <source>
        <dbReference type="ARBA" id="ARBA00022970"/>
    </source>
</evidence>
<dbReference type="FunFam" id="1.20.1740.10:FF:000017">
    <property type="entry name" value="Amino acid permease"/>
    <property type="match status" value="1"/>
</dbReference>
<name>A0A4Y7TRS9_COPMI</name>
<comment type="subcellular location">
    <subcellularLocation>
        <location evidence="1">Membrane</location>
        <topology evidence="1">Multi-pass membrane protein</topology>
    </subcellularLocation>
</comment>
<keyword evidence="4" id="KW-0029">Amino-acid transport</keyword>
<comment type="caution">
    <text evidence="11">The sequence shown here is derived from an EMBL/GenBank/DDBJ whole genome shotgun (WGS) entry which is preliminary data.</text>
</comment>
<dbReference type="EMBL" id="QPFP01000005">
    <property type="protein sequence ID" value="TEB36876.1"/>
    <property type="molecule type" value="Genomic_DNA"/>
</dbReference>
<evidence type="ECO:0000256" key="1">
    <source>
        <dbReference type="ARBA" id="ARBA00004141"/>
    </source>
</evidence>
<feature type="transmembrane region" description="Helical" evidence="8">
    <location>
        <begin position="233"/>
        <end position="252"/>
    </location>
</feature>
<feature type="transmembrane region" description="Helical" evidence="8">
    <location>
        <begin position="90"/>
        <end position="111"/>
    </location>
</feature>
<dbReference type="InterPro" id="IPR004840">
    <property type="entry name" value="Amino_acid_permease_CS"/>
</dbReference>
<dbReference type="PANTHER" id="PTHR43341">
    <property type="entry name" value="AMINO ACID PERMEASE"/>
    <property type="match status" value="1"/>
</dbReference>
<dbReference type="GO" id="GO:0015171">
    <property type="term" value="F:amino acid transmembrane transporter activity"/>
    <property type="evidence" value="ECO:0007669"/>
    <property type="project" value="TreeGrafter"/>
</dbReference>
<feature type="compositionally biased region" description="Basic and acidic residues" evidence="7">
    <location>
        <begin position="1"/>
        <end position="10"/>
    </location>
</feature>
<evidence type="ECO:0000256" key="6">
    <source>
        <dbReference type="ARBA" id="ARBA00023136"/>
    </source>
</evidence>
<keyword evidence="3 8" id="KW-0812">Transmembrane</keyword>
<sequence length="596" mass="64823">MAEQNEKEKPAAAGEDSVKGSEGNDGQHAEFYDPYKESRLTRMGLTFESFKRAPGTTGGQVVSGSQNVHDLEQILADSPMLQQKMKPRHLTMIAVGGSIGTGLFVGSGSALNKGGPAGVLIAWLLIGVMLINVTQALGEMSILYPVSGGFYTLAVRFLDPSFAFAMGWNYVFQWAVTLPLEIVVAGQTVQYWGMDILPLSVWITIFWIVIVIVSVFGTLGFAEEEFWSSCLKLLVAVMFIIIGIVCVCGGGPSSGKYNHYIGGSMWQNPGAFANGFPGVCAVFVTAAFAFAGTELVGLAASETANPRATMPAAVKGTFWRITLIYITSLTIIGLLIPYDEPRLLGASDASASPFVIALKDAGINGLDHFVNVTICISVLSIGLSCVYGGSRTLTALAETGYAPKVFGYVDKSSRPLWSVVAILVCAPLAYLRVATTGTVVFDWLVSLSGLSTLFTWLSICLCHIRFRRAWKVQGHSTDELPFRAMGGQWGSWFGVVLIFLVLVAQLYVAIWPLDGQAETSAGIAEGFFAAYLAVPVMILFYVGGYAWKRTLPRRAHEIDLDSGRKSWLTAEEMNEWRAERKRAPWYVRMYRILFTN</sequence>
<dbReference type="PANTHER" id="PTHR43341:SF12">
    <property type="entry name" value="AMINO ACID TRANSPORTER (EUROFUNG)"/>
    <property type="match status" value="1"/>
</dbReference>
<evidence type="ECO:0000259" key="9">
    <source>
        <dbReference type="Pfam" id="PF00324"/>
    </source>
</evidence>
<accession>A0A4Y7TRS9</accession>
<keyword evidence="12" id="KW-1185">Reference proteome</keyword>
<feature type="transmembrane region" description="Helical" evidence="8">
    <location>
        <begin position="272"/>
        <end position="296"/>
    </location>
</feature>
<dbReference type="Gene3D" id="1.20.1740.10">
    <property type="entry name" value="Amino acid/polyamine transporter I"/>
    <property type="match status" value="1"/>
</dbReference>
<evidence type="ECO:0000256" key="2">
    <source>
        <dbReference type="ARBA" id="ARBA00022448"/>
    </source>
</evidence>
<evidence type="ECO:0000256" key="3">
    <source>
        <dbReference type="ARBA" id="ARBA00022692"/>
    </source>
</evidence>
<protein>
    <submittedName>
        <fullName evidence="11">APC amino acid permease</fullName>
    </submittedName>
</protein>
<feature type="transmembrane region" description="Helical" evidence="8">
    <location>
        <begin position="528"/>
        <end position="547"/>
    </location>
</feature>
<dbReference type="GO" id="GO:0016020">
    <property type="term" value="C:membrane"/>
    <property type="evidence" value="ECO:0007669"/>
    <property type="project" value="UniProtKB-SubCell"/>
</dbReference>
<dbReference type="STRING" id="71717.A0A4Y7TRS9"/>
<feature type="transmembrane region" description="Helical" evidence="8">
    <location>
        <begin position="440"/>
        <end position="464"/>
    </location>
</feature>
<evidence type="ECO:0000256" key="8">
    <source>
        <dbReference type="SAM" id="Phobius"/>
    </source>
</evidence>
<dbReference type="PROSITE" id="PS00218">
    <property type="entry name" value="AMINO_ACID_PERMEASE_1"/>
    <property type="match status" value="1"/>
</dbReference>
<feature type="transmembrane region" description="Helical" evidence="8">
    <location>
        <begin position="199"/>
        <end position="221"/>
    </location>
</feature>
<evidence type="ECO:0000313" key="12">
    <source>
        <dbReference type="Proteomes" id="UP000298030"/>
    </source>
</evidence>
<feature type="transmembrane region" description="Helical" evidence="8">
    <location>
        <begin position="416"/>
        <end position="434"/>
    </location>
</feature>
<organism evidence="11 12">
    <name type="scientific">Coprinellus micaceus</name>
    <name type="common">Glistening ink-cap mushroom</name>
    <name type="synonym">Coprinus micaceus</name>
    <dbReference type="NCBI Taxonomy" id="71717"/>
    <lineage>
        <taxon>Eukaryota</taxon>
        <taxon>Fungi</taxon>
        <taxon>Dikarya</taxon>
        <taxon>Basidiomycota</taxon>
        <taxon>Agaricomycotina</taxon>
        <taxon>Agaricomycetes</taxon>
        <taxon>Agaricomycetidae</taxon>
        <taxon>Agaricales</taxon>
        <taxon>Agaricineae</taxon>
        <taxon>Psathyrellaceae</taxon>
        <taxon>Coprinellus</taxon>
    </lineage>
</organism>
<feature type="transmembrane region" description="Helical" evidence="8">
    <location>
        <begin position="317"/>
        <end position="338"/>
    </location>
</feature>
<evidence type="ECO:0000256" key="5">
    <source>
        <dbReference type="ARBA" id="ARBA00022989"/>
    </source>
</evidence>
<gene>
    <name evidence="11" type="ORF">FA13DRAFT_1727252</name>
    <name evidence="10" type="ORF">FA13DRAFT_1737954</name>
</gene>
<dbReference type="AlphaFoldDB" id="A0A4Y7TRS9"/>
<evidence type="ECO:0000313" key="10">
    <source>
        <dbReference type="EMBL" id="TEB25811.1"/>
    </source>
</evidence>
<keyword evidence="2" id="KW-0813">Transport</keyword>
<evidence type="ECO:0000313" key="11">
    <source>
        <dbReference type="EMBL" id="TEB36876.1"/>
    </source>
</evidence>
<keyword evidence="6 8" id="KW-0472">Membrane</keyword>
<feature type="transmembrane region" description="Helical" evidence="8">
    <location>
        <begin position="117"/>
        <end position="138"/>
    </location>
</feature>
<feature type="transmembrane region" description="Helical" evidence="8">
    <location>
        <begin position="489"/>
        <end position="508"/>
    </location>
</feature>
<dbReference type="EMBL" id="QPFP01000053">
    <property type="protein sequence ID" value="TEB25811.1"/>
    <property type="molecule type" value="Genomic_DNA"/>
</dbReference>
<evidence type="ECO:0000256" key="7">
    <source>
        <dbReference type="SAM" id="MobiDB-lite"/>
    </source>
</evidence>